<dbReference type="RefSeq" id="WP_212998695.1">
    <property type="nucleotide sequence ID" value="NZ_BAAATW010000010.1"/>
</dbReference>
<feature type="transmembrane region" description="Helical" evidence="1">
    <location>
        <begin position="17"/>
        <end position="35"/>
    </location>
</feature>
<feature type="transmembrane region" description="Helical" evidence="1">
    <location>
        <begin position="68"/>
        <end position="91"/>
    </location>
</feature>
<dbReference type="Proteomes" id="UP000680865">
    <property type="component" value="Unassembled WGS sequence"/>
</dbReference>
<name>A0A919SLK9_9ACTN</name>
<proteinExistence type="predicted"/>
<dbReference type="EMBL" id="BOQP01000019">
    <property type="protein sequence ID" value="GIM74285.1"/>
    <property type="molecule type" value="Genomic_DNA"/>
</dbReference>
<keyword evidence="1" id="KW-0812">Transmembrane</keyword>
<evidence type="ECO:0000256" key="1">
    <source>
        <dbReference type="SAM" id="Phobius"/>
    </source>
</evidence>
<feature type="transmembrane region" description="Helical" evidence="1">
    <location>
        <begin position="41"/>
        <end position="61"/>
    </location>
</feature>
<protein>
    <submittedName>
        <fullName evidence="2">Uncharacterized protein</fullName>
    </submittedName>
</protein>
<reference evidence="2" key="1">
    <citation type="submission" date="2021-03" db="EMBL/GenBank/DDBJ databases">
        <title>Whole genome shotgun sequence of Actinoplanes consettensis NBRC 14913.</title>
        <authorList>
            <person name="Komaki H."/>
            <person name="Tamura T."/>
        </authorList>
    </citation>
    <scope>NUCLEOTIDE SEQUENCE</scope>
    <source>
        <strain evidence="2">NBRC 14913</strain>
    </source>
</reference>
<comment type="caution">
    <text evidence="2">The sequence shown here is derived from an EMBL/GenBank/DDBJ whole genome shotgun (WGS) entry which is preliminary data.</text>
</comment>
<evidence type="ECO:0000313" key="3">
    <source>
        <dbReference type="Proteomes" id="UP000680865"/>
    </source>
</evidence>
<dbReference type="AlphaFoldDB" id="A0A919SLK9"/>
<gene>
    <name evidence="2" type="ORF">Aco04nite_39530</name>
</gene>
<organism evidence="2 3">
    <name type="scientific">Winogradskya consettensis</name>
    <dbReference type="NCBI Taxonomy" id="113560"/>
    <lineage>
        <taxon>Bacteria</taxon>
        <taxon>Bacillati</taxon>
        <taxon>Actinomycetota</taxon>
        <taxon>Actinomycetes</taxon>
        <taxon>Micromonosporales</taxon>
        <taxon>Micromonosporaceae</taxon>
        <taxon>Winogradskya</taxon>
    </lineage>
</organism>
<accession>A0A919SLK9</accession>
<evidence type="ECO:0000313" key="2">
    <source>
        <dbReference type="EMBL" id="GIM74285.1"/>
    </source>
</evidence>
<keyword evidence="1" id="KW-0472">Membrane</keyword>
<keyword evidence="3" id="KW-1185">Reference proteome</keyword>
<sequence>MADADEHEDIRRIRHRAADASMCFGLIAILVAVFSGTGPMLPGYALLGIGGLAGIGVYVASDTTISRWFTAWSAGLTVLGVVALIVVSQLID</sequence>
<keyword evidence="1" id="KW-1133">Transmembrane helix</keyword>